<feature type="region of interest" description="Disordered" evidence="2">
    <location>
        <begin position="94"/>
        <end position="120"/>
    </location>
</feature>
<gene>
    <name evidence="3" type="ORF">PENVUL_c021G06319</name>
</gene>
<dbReference type="EMBL" id="MDYP01000021">
    <property type="protein sequence ID" value="OQE05901.1"/>
    <property type="molecule type" value="Genomic_DNA"/>
</dbReference>
<protein>
    <submittedName>
        <fullName evidence="3">Uncharacterized protein</fullName>
    </submittedName>
</protein>
<evidence type="ECO:0000256" key="2">
    <source>
        <dbReference type="SAM" id="MobiDB-lite"/>
    </source>
</evidence>
<accession>A0A1V6RVU9</accession>
<proteinExistence type="predicted"/>
<evidence type="ECO:0000313" key="3">
    <source>
        <dbReference type="EMBL" id="OQE05901.1"/>
    </source>
</evidence>
<evidence type="ECO:0000313" key="4">
    <source>
        <dbReference type="Proteomes" id="UP000191518"/>
    </source>
</evidence>
<reference evidence="4" key="1">
    <citation type="journal article" date="2017" name="Nat. Microbiol.">
        <title>Global analysis of biosynthetic gene clusters reveals vast potential of secondary metabolite production in Penicillium species.</title>
        <authorList>
            <person name="Nielsen J.C."/>
            <person name="Grijseels S."/>
            <person name="Prigent S."/>
            <person name="Ji B."/>
            <person name="Dainat J."/>
            <person name="Nielsen K.F."/>
            <person name="Frisvad J.C."/>
            <person name="Workman M."/>
            <person name="Nielsen J."/>
        </authorList>
    </citation>
    <scope>NUCLEOTIDE SEQUENCE [LARGE SCALE GENOMIC DNA]</scope>
    <source>
        <strain evidence="4">IBT 29486</strain>
    </source>
</reference>
<keyword evidence="4" id="KW-1185">Reference proteome</keyword>
<feature type="coiled-coil region" evidence="1">
    <location>
        <begin position="122"/>
        <end position="149"/>
    </location>
</feature>
<dbReference type="AlphaFoldDB" id="A0A1V6RVU9"/>
<sequence>MKSRVLNQTDVSQYFARNTFGIRYSYYTDDIRTRFSNSLRREENKRRKRAHSDSEDIAPEDQELYSFNSLGIPIFLPTIPEIINLDPPIAAIPSTPPRYRSRASSSSIKHRPVTRSTRTTTLSLQQEKIEETRRKIQELQEQLRDQENELVL</sequence>
<name>A0A1V6RVU9_9EURO</name>
<organism evidence="3 4">
    <name type="scientific">Penicillium vulpinum</name>
    <dbReference type="NCBI Taxonomy" id="29845"/>
    <lineage>
        <taxon>Eukaryota</taxon>
        <taxon>Fungi</taxon>
        <taxon>Dikarya</taxon>
        <taxon>Ascomycota</taxon>
        <taxon>Pezizomycotina</taxon>
        <taxon>Eurotiomycetes</taxon>
        <taxon>Eurotiomycetidae</taxon>
        <taxon>Eurotiales</taxon>
        <taxon>Aspergillaceae</taxon>
        <taxon>Penicillium</taxon>
    </lineage>
</organism>
<evidence type="ECO:0000256" key="1">
    <source>
        <dbReference type="SAM" id="Coils"/>
    </source>
</evidence>
<keyword evidence="1" id="KW-0175">Coiled coil</keyword>
<feature type="region of interest" description="Disordered" evidence="2">
    <location>
        <begin position="39"/>
        <end position="60"/>
    </location>
</feature>
<dbReference type="Proteomes" id="UP000191518">
    <property type="component" value="Unassembled WGS sequence"/>
</dbReference>
<comment type="caution">
    <text evidence="3">The sequence shown here is derived from an EMBL/GenBank/DDBJ whole genome shotgun (WGS) entry which is preliminary data.</text>
</comment>